<evidence type="ECO:0000313" key="2">
    <source>
        <dbReference type="WBParaSite" id="MhA1_Contig952.frz3.gene17"/>
    </source>
</evidence>
<protein>
    <submittedName>
        <fullName evidence="2">Beta-galactosidase</fullName>
    </submittedName>
</protein>
<name>A0A1I8C146_MELHA</name>
<organism evidence="1 2">
    <name type="scientific">Meloidogyne hapla</name>
    <name type="common">Root-knot nematode worm</name>
    <dbReference type="NCBI Taxonomy" id="6305"/>
    <lineage>
        <taxon>Eukaryota</taxon>
        <taxon>Metazoa</taxon>
        <taxon>Ecdysozoa</taxon>
        <taxon>Nematoda</taxon>
        <taxon>Chromadorea</taxon>
        <taxon>Rhabditida</taxon>
        <taxon>Tylenchina</taxon>
        <taxon>Tylenchomorpha</taxon>
        <taxon>Tylenchoidea</taxon>
        <taxon>Meloidogynidae</taxon>
        <taxon>Meloidogyninae</taxon>
        <taxon>Meloidogyne</taxon>
    </lineage>
</organism>
<evidence type="ECO:0000313" key="1">
    <source>
        <dbReference type="Proteomes" id="UP000095281"/>
    </source>
</evidence>
<proteinExistence type="predicted"/>
<dbReference type="AlphaFoldDB" id="A0A1I8C146"/>
<dbReference type="Proteomes" id="UP000095281">
    <property type="component" value="Unplaced"/>
</dbReference>
<sequence length="43" mass="5071">MFNYGTSECERWGFEYLEVPVACECYLSKRSVWLEAVPPIDDH</sequence>
<keyword evidence="1" id="KW-1185">Reference proteome</keyword>
<reference evidence="2" key="1">
    <citation type="submission" date="2016-11" db="UniProtKB">
        <authorList>
            <consortium name="WormBaseParasite"/>
        </authorList>
    </citation>
    <scope>IDENTIFICATION</scope>
</reference>
<accession>A0A1I8C146</accession>
<dbReference type="WBParaSite" id="MhA1_Contig952.frz3.gene17">
    <property type="protein sequence ID" value="MhA1_Contig952.frz3.gene17"/>
    <property type="gene ID" value="MhA1_Contig952.frz3.gene17"/>
</dbReference>